<dbReference type="AlphaFoldDB" id="A0A9X0U609"/>
<keyword evidence="1" id="KW-0472">Membrane</keyword>
<keyword evidence="1" id="KW-1133">Transmembrane helix</keyword>
<accession>A0A9X0U609</accession>
<dbReference type="EMBL" id="JACHEB010000006">
    <property type="protein sequence ID" value="MBB5329302.1"/>
    <property type="molecule type" value="Genomic_DNA"/>
</dbReference>
<dbReference type="Proteomes" id="UP000535182">
    <property type="component" value="Unassembled WGS sequence"/>
</dbReference>
<evidence type="ECO:0000256" key="1">
    <source>
        <dbReference type="SAM" id="Phobius"/>
    </source>
</evidence>
<keyword evidence="1" id="KW-0812">Transmembrane</keyword>
<proteinExistence type="predicted"/>
<feature type="transmembrane region" description="Helical" evidence="1">
    <location>
        <begin position="88"/>
        <end position="105"/>
    </location>
</feature>
<protein>
    <submittedName>
        <fullName evidence="2">Uncharacterized protein</fullName>
    </submittedName>
</protein>
<evidence type="ECO:0000313" key="3">
    <source>
        <dbReference type="Proteomes" id="UP000535182"/>
    </source>
</evidence>
<evidence type="ECO:0000313" key="2">
    <source>
        <dbReference type="EMBL" id="MBB5329302.1"/>
    </source>
</evidence>
<organism evidence="2 3">
    <name type="scientific">Tunturiibacter gelidiferens</name>
    <dbReference type="NCBI Taxonomy" id="3069689"/>
    <lineage>
        <taxon>Bacteria</taxon>
        <taxon>Pseudomonadati</taxon>
        <taxon>Acidobacteriota</taxon>
        <taxon>Terriglobia</taxon>
        <taxon>Terriglobales</taxon>
        <taxon>Acidobacteriaceae</taxon>
        <taxon>Tunturiibacter</taxon>
    </lineage>
</organism>
<sequence>MEAAITGAPLNFVRPHAKLRKSEARCTTTSVLRNRHSALRQSLKIERSILRNDICSVAPIHRFMHRFLAATALAGLTAGWEYACRKSIVLLTFTLGVVIPAIVFFV</sequence>
<reference evidence="2 3" key="1">
    <citation type="submission" date="2020-08" db="EMBL/GenBank/DDBJ databases">
        <title>Genomic Encyclopedia of Type Strains, Phase IV (KMG-V): Genome sequencing to study the core and pangenomes of soil and plant-associated prokaryotes.</title>
        <authorList>
            <person name="Whitman W."/>
        </authorList>
    </citation>
    <scope>NUCLEOTIDE SEQUENCE [LARGE SCALE GENOMIC DNA]</scope>
    <source>
        <strain evidence="2 3">X5P2</strain>
    </source>
</reference>
<comment type="caution">
    <text evidence="2">The sequence shown here is derived from an EMBL/GenBank/DDBJ whole genome shotgun (WGS) entry which is preliminary data.</text>
</comment>
<gene>
    <name evidence="2" type="ORF">HDF14_002920</name>
</gene>
<name>A0A9X0U609_9BACT</name>
<keyword evidence="3" id="KW-1185">Reference proteome</keyword>